<protein>
    <recommendedName>
        <fullName evidence="3">VIR protein</fullName>
    </recommendedName>
</protein>
<dbReference type="OrthoDB" id="10390314at2759"/>
<reference evidence="1 2" key="1">
    <citation type="submission" date="2011-08" db="EMBL/GenBank/DDBJ databases">
        <title>The Genome Sequence of Plasmodium vivax India VII.</title>
        <authorList>
            <consortium name="The Broad Institute Genome Sequencing Platform"/>
            <consortium name="The Broad Institute Genome Sequencing Center for Infectious Disease"/>
            <person name="Neafsey D."/>
            <person name="Carlton J."/>
            <person name="Barnwell J."/>
            <person name="Collins W."/>
            <person name="Escalante A."/>
            <person name="Mullikin J."/>
            <person name="Saul A."/>
            <person name="Guigo R."/>
            <person name="Camara F."/>
            <person name="Young S.K."/>
            <person name="Zeng Q."/>
            <person name="Gargeya S."/>
            <person name="Fitzgerald M."/>
            <person name="Haas B."/>
            <person name="Abouelleil A."/>
            <person name="Alvarado L."/>
            <person name="Arachchi H.M."/>
            <person name="Berlin A."/>
            <person name="Brown A."/>
            <person name="Chapman S.B."/>
            <person name="Chen Z."/>
            <person name="Dunbar C."/>
            <person name="Freedman E."/>
            <person name="Gearin G."/>
            <person name="Gellesch M."/>
            <person name="Goldberg J."/>
            <person name="Griggs A."/>
            <person name="Gujja S."/>
            <person name="Heiman D."/>
            <person name="Howarth C."/>
            <person name="Larson L."/>
            <person name="Lui A."/>
            <person name="MacDonald P.J.P."/>
            <person name="Montmayeur A."/>
            <person name="Murphy C."/>
            <person name="Neiman D."/>
            <person name="Pearson M."/>
            <person name="Priest M."/>
            <person name="Roberts A."/>
            <person name="Saif S."/>
            <person name="Shea T."/>
            <person name="Shenoy N."/>
            <person name="Sisk P."/>
            <person name="Stolte C."/>
            <person name="Sykes S."/>
            <person name="Wortman J."/>
            <person name="Nusbaum C."/>
            <person name="Birren B."/>
        </authorList>
    </citation>
    <scope>NUCLEOTIDE SEQUENCE [LARGE SCALE GENOMIC DNA]</scope>
    <source>
        <strain evidence="1 2">India VII</strain>
    </source>
</reference>
<evidence type="ECO:0008006" key="3">
    <source>
        <dbReference type="Google" id="ProtNLM"/>
    </source>
</evidence>
<accession>A0A0J9S259</accession>
<proteinExistence type="predicted"/>
<dbReference type="Pfam" id="PF05795">
    <property type="entry name" value="Plasmodium_Vir"/>
    <property type="match status" value="1"/>
</dbReference>
<evidence type="ECO:0000313" key="2">
    <source>
        <dbReference type="Proteomes" id="UP000053562"/>
    </source>
</evidence>
<organism evidence="1 2">
    <name type="scientific">Plasmodium vivax India VII</name>
    <dbReference type="NCBI Taxonomy" id="1077284"/>
    <lineage>
        <taxon>Eukaryota</taxon>
        <taxon>Sar</taxon>
        <taxon>Alveolata</taxon>
        <taxon>Apicomplexa</taxon>
        <taxon>Aconoidasida</taxon>
        <taxon>Haemosporida</taxon>
        <taxon>Plasmodiidae</taxon>
        <taxon>Plasmodium</taxon>
        <taxon>Plasmodium (Plasmodium)</taxon>
    </lineage>
</organism>
<name>A0A0J9S259_PLAVI</name>
<dbReference type="Proteomes" id="UP000053562">
    <property type="component" value="Unassembled WGS sequence"/>
</dbReference>
<dbReference type="InterPro" id="IPR008780">
    <property type="entry name" value="Plasmodium_Vir"/>
</dbReference>
<dbReference type="EMBL" id="KQ234597">
    <property type="protein sequence ID" value="KMZ76831.1"/>
    <property type="molecule type" value="Genomic_DNA"/>
</dbReference>
<evidence type="ECO:0000313" key="1">
    <source>
        <dbReference type="EMBL" id="KMZ76831.1"/>
    </source>
</evidence>
<gene>
    <name evidence="1" type="ORF">PVIIG_05403</name>
</gene>
<dbReference type="AlphaFoldDB" id="A0A0J9S259"/>
<sequence>MYEIFDKPMSSEDGNQDILNSCDKDSTFNSNPTVKQKNTCKKLLRNLLLCNDPNSFVFMKCCNDLYIWLYFEIKKYRLSNNIIKNIFTLPNLENDRVPKPNYCLYFSFNDNLHKPEDLIKLRIFNDNIDKFHNLLNNTDNSRNCFFKMYFYECVNTYIYLNGQFCSEGRQDIANNKDNCKIVRDFSTLYTSFYQVASMKGYELPYLYSSNPYNVISCTIEGTNNESSSTASNNSNKSISRTVPTAIGLILFVLKNINNIEQKYMCYIFLSNNNIITHVFFFFPYKFTPVGTMFKSNKKKHTNVFNNIDEEIEKELFYPRSKNGIINSSLPRYSVAYEPV</sequence>